<organism evidence="2 3">
    <name type="scientific">Rubroshorea leprosula</name>
    <dbReference type="NCBI Taxonomy" id="152421"/>
    <lineage>
        <taxon>Eukaryota</taxon>
        <taxon>Viridiplantae</taxon>
        <taxon>Streptophyta</taxon>
        <taxon>Embryophyta</taxon>
        <taxon>Tracheophyta</taxon>
        <taxon>Spermatophyta</taxon>
        <taxon>Magnoliopsida</taxon>
        <taxon>eudicotyledons</taxon>
        <taxon>Gunneridae</taxon>
        <taxon>Pentapetalae</taxon>
        <taxon>rosids</taxon>
        <taxon>malvids</taxon>
        <taxon>Malvales</taxon>
        <taxon>Dipterocarpaceae</taxon>
        <taxon>Rubroshorea</taxon>
    </lineage>
</organism>
<evidence type="ECO:0000313" key="2">
    <source>
        <dbReference type="EMBL" id="GKV38442.1"/>
    </source>
</evidence>
<dbReference type="Proteomes" id="UP001054252">
    <property type="component" value="Unassembled WGS sequence"/>
</dbReference>
<reference evidence="2 3" key="1">
    <citation type="journal article" date="2021" name="Commun. Biol.">
        <title>The genome of Shorea leprosula (Dipterocarpaceae) highlights the ecological relevance of drought in aseasonal tropical rainforests.</title>
        <authorList>
            <person name="Ng K.K.S."/>
            <person name="Kobayashi M.J."/>
            <person name="Fawcett J.A."/>
            <person name="Hatakeyama M."/>
            <person name="Paape T."/>
            <person name="Ng C.H."/>
            <person name="Ang C.C."/>
            <person name="Tnah L.H."/>
            <person name="Lee C.T."/>
            <person name="Nishiyama T."/>
            <person name="Sese J."/>
            <person name="O'Brien M.J."/>
            <person name="Copetti D."/>
            <person name="Mohd Noor M.I."/>
            <person name="Ong R.C."/>
            <person name="Putra M."/>
            <person name="Sireger I.Z."/>
            <person name="Indrioko S."/>
            <person name="Kosugi Y."/>
            <person name="Izuno A."/>
            <person name="Isagi Y."/>
            <person name="Lee S.L."/>
            <person name="Shimizu K.K."/>
        </authorList>
    </citation>
    <scope>NUCLEOTIDE SEQUENCE [LARGE SCALE GENOMIC DNA]</scope>
    <source>
        <strain evidence="2">214</strain>
    </source>
</reference>
<name>A0AAV5LPL1_9ROSI</name>
<sequence>MVQFAYTIGREEKNCQEDFYFSVLPTEMQDTSKVSLEPRGLFYLDAPSASVCLLIQLEKPAIEEGGVTSSVYSRKEPVCMKNLISDIFPMDPRRGWGGSTEARDLASDQVFDQPLAGQPGSEHCGNGLPKKPTPISFPFRFQEFLHKLFPILIPIFLKFQLKSRLGVAHNQGSDNFYSTPVTVLTFSSDLCNSDLPLSFGNHSKNLELHYLGTLSSFDQFLVQNESSSQRAFELHVDSENEHDEMEALVQDALGIHDFPIDNQQDDDVGHASHLDGCTKDGKLRHPANGEAWKEFDQ</sequence>
<evidence type="ECO:0000313" key="3">
    <source>
        <dbReference type="Proteomes" id="UP001054252"/>
    </source>
</evidence>
<feature type="compositionally biased region" description="Basic and acidic residues" evidence="1">
    <location>
        <begin position="268"/>
        <end position="283"/>
    </location>
</feature>
<proteinExistence type="predicted"/>
<comment type="caution">
    <text evidence="2">The sequence shown here is derived from an EMBL/GenBank/DDBJ whole genome shotgun (WGS) entry which is preliminary data.</text>
</comment>
<dbReference type="AlphaFoldDB" id="A0AAV5LPL1"/>
<evidence type="ECO:0000256" key="1">
    <source>
        <dbReference type="SAM" id="MobiDB-lite"/>
    </source>
</evidence>
<protein>
    <submittedName>
        <fullName evidence="2">Uncharacterized protein</fullName>
    </submittedName>
</protein>
<gene>
    <name evidence="2" type="ORF">SLEP1_g46355</name>
</gene>
<accession>A0AAV5LPL1</accession>
<feature type="region of interest" description="Disordered" evidence="1">
    <location>
        <begin position="268"/>
        <end position="297"/>
    </location>
</feature>
<dbReference type="EMBL" id="BPVZ01000128">
    <property type="protein sequence ID" value="GKV38442.1"/>
    <property type="molecule type" value="Genomic_DNA"/>
</dbReference>
<keyword evidence="3" id="KW-1185">Reference proteome</keyword>